<evidence type="ECO:0008006" key="3">
    <source>
        <dbReference type="Google" id="ProtNLM"/>
    </source>
</evidence>
<evidence type="ECO:0000313" key="2">
    <source>
        <dbReference type="Proteomes" id="UP001253545"/>
    </source>
</evidence>
<dbReference type="InterPro" id="IPR019734">
    <property type="entry name" value="TPR_rpt"/>
</dbReference>
<accession>A0ABU2ZTR0</accession>
<dbReference type="Proteomes" id="UP001253545">
    <property type="component" value="Unassembled WGS sequence"/>
</dbReference>
<evidence type="ECO:0000313" key="1">
    <source>
        <dbReference type="EMBL" id="MDT0596039.1"/>
    </source>
</evidence>
<organism evidence="1 2">
    <name type="scientific">Glaciecola petra</name>
    <dbReference type="NCBI Taxonomy" id="3075602"/>
    <lineage>
        <taxon>Bacteria</taxon>
        <taxon>Pseudomonadati</taxon>
        <taxon>Pseudomonadota</taxon>
        <taxon>Gammaproteobacteria</taxon>
        <taxon>Alteromonadales</taxon>
        <taxon>Alteromonadaceae</taxon>
        <taxon>Glaciecola</taxon>
    </lineage>
</organism>
<dbReference type="SMART" id="SM00028">
    <property type="entry name" value="TPR"/>
    <property type="match status" value="3"/>
</dbReference>
<dbReference type="InterPro" id="IPR011990">
    <property type="entry name" value="TPR-like_helical_dom_sf"/>
</dbReference>
<dbReference type="Gene3D" id="1.25.40.10">
    <property type="entry name" value="Tetratricopeptide repeat domain"/>
    <property type="match status" value="2"/>
</dbReference>
<keyword evidence="2" id="KW-1185">Reference proteome</keyword>
<sequence>MRAFLLISVLILGACTSSNRYHTLRTDTQTIQEIPDQILTPPLIIDDGFTLKDIPSENIFALSAEHQAHFLDYFNHPIHSTERPHRRIKKYLEKYLNKFDYRGETFNARQALDSQSGNCLSLAILSTAFTKLTDLDYKFNLVHVAPIYEELGDIQVLSSHVNFTIYDKKKVEPGFFYALGKVTIDYFRTSSAVTSSEVSEKELSIMYWHNLTADALLAGNIDLAFTYTKKAYNLDPLYPETLNFLAVLYNRRGYHERAYAIYDFMLKNQLYTFTAIDNFASLLRTRGEHRRADGIAELVIHITNDNPYTWLHRGIDNAKQGKLKLAESQFKKSLTLAPYLHEPHFQLAKLYAQQLKMGAAKKYLEQAFALAYIPEHQQRYKAKLYSLKRARYAD</sequence>
<gene>
    <name evidence="1" type="ORF">RM552_14385</name>
</gene>
<proteinExistence type="predicted"/>
<dbReference type="SUPFAM" id="SSF48452">
    <property type="entry name" value="TPR-like"/>
    <property type="match status" value="1"/>
</dbReference>
<protein>
    <recommendedName>
        <fullName evidence="3">TPR domain protein</fullName>
    </recommendedName>
</protein>
<dbReference type="EMBL" id="JAVRHX010000005">
    <property type="protein sequence ID" value="MDT0596039.1"/>
    <property type="molecule type" value="Genomic_DNA"/>
</dbReference>
<dbReference type="PROSITE" id="PS51257">
    <property type="entry name" value="PROKAR_LIPOPROTEIN"/>
    <property type="match status" value="1"/>
</dbReference>
<dbReference type="RefSeq" id="WP_311369567.1">
    <property type="nucleotide sequence ID" value="NZ_JAVRHX010000005.1"/>
</dbReference>
<name>A0ABU2ZTR0_9ALTE</name>
<comment type="caution">
    <text evidence="1">The sequence shown here is derived from an EMBL/GenBank/DDBJ whole genome shotgun (WGS) entry which is preliminary data.</text>
</comment>
<reference evidence="1 2" key="1">
    <citation type="submission" date="2023-09" db="EMBL/GenBank/DDBJ databases">
        <authorList>
            <person name="Rey-Velasco X."/>
        </authorList>
    </citation>
    <scope>NUCLEOTIDE SEQUENCE [LARGE SCALE GENOMIC DNA]</scope>
    <source>
        <strain evidence="1 2">P117</strain>
    </source>
</reference>